<accession>A0A0J7NKZ7</accession>
<dbReference type="EMBL" id="LBMM01003804">
    <property type="protein sequence ID" value="KMQ93115.1"/>
    <property type="molecule type" value="Genomic_DNA"/>
</dbReference>
<dbReference type="Proteomes" id="UP000036403">
    <property type="component" value="Unassembled WGS sequence"/>
</dbReference>
<proteinExistence type="predicted"/>
<feature type="domain" description="Reverse transcriptase" evidence="2">
    <location>
        <begin position="15"/>
        <end position="156"/>
    </location>
</feature>
<evidence type="ECO:0000313" key="3">
    <source>
        <dbReference type="EMBL" id="KMQ93115.1"/>
    </source>
</evidence>
<comment type="caution">
    <text evidence="3">The sequence shown here is derived from an EMBL/GenBank/DDBJ whole genome shotgun (WGS) entry which is preliminary data.</text>
</comment>
<evidence type="ECO:0000256" key="1">
    <source>
        <dbReference type="SAM" id="MobiDB-lite"/>
    </source>
</evidence>
<protein>
    <submittedName>
        <fullName evidence="3">Reverse transcriptase</fullName>
    </submittedName>
</protein>
<feature type="compositionally biased region" description="Basic residues" evidence="1">
    <location>
        <begin position="173"/>
        <end position="183"/>
    </location>
</feature>
<keyword evidence="3" id="KW-0695">RNA-directed DNA polymerase</keyword>
<keyword evidence="3" id="KW-0548">Nucleotidyltransferase</keyword>
<reference evidence="3 4" key="1">
    <citation type="submission" date="2015-04" db="EMBL/GenBank/DDBJ databases">
        <title>Lasius niger genome sequencing.</title>
        <authorList>
            <person name="Konorov E.A."/>
            <person name="Nikitin M.A."/>
            <person name="Kirill M.V."/>
            <person name="Chang P."/>
        </authorList>
    </citation>
    <scope>NUCLEOTIDE SEQUENCE [LARGE SCALE GENOMIC DNA]</scope>
    <source>
        <tissue evidence="3">Whole</tissue>
    </source>
</reference>
<organism evidence="3 4">
    <name type="scientific">Lasius niger</name>
    <name type="common">Black garden ant</name>
    <dbReference type="NCBI Taxonomy" id="67767"/>
    <lineage>
        <taxon>Eukaryota</taxon>
        <taxon>Metazoa</taxon>
        <taxon>Ecdysozoa</taxon>
        <taxon>Arthropoda</taxon>
        <taxon>Hexapoda</taxon>
        <taxon>Insecta</taxon>
        <taxon>Pterygota</taxon>
        <taxon>Neoptera</taxon>
        <taxon>Endopterygota</taxon>
        <taxon>Hymenoptera</taxon>
        <taxon>Apocrita</taxon>
        <taxon>Aculeata</taxon>
        <taxon>Formicoidea</taxon>
        <taxon>Formicidae</taxon>
        <taxon>Formicinae</taxon>
        <taxon>Lasius</taxon>
        <taxon>Lasius</taxon>
    </lineage>
</organism>
<dbReference type="SUPFAM" id="SSF56672">
    <property type="entry name" value="DNA/RNA polymerases"/>
    <property type="match status" value="1"/>
</dbReference>
<gene>
    <name evidence="3" type="ORF">RF55_6812</name>
</gene>
<dbReference type="STRING" id="67767.A0A0J7NKZ7"/>
<dbReference type="GO" id="GO:0003964">
    <property type="term" value="F:RNA-directed DNA polymerase activity"/>
    <property type="evidence" value="ECO:0007669"/>
    <property type="project" value="UniProtKB-KW"/>
</dbReference>
<keyword evidence="3" id="KW-0808">Transferase</keyword>
<keyword evidence="4" id="KW-1185">Reference proteome</keyword>
<evidence type="ECO:0000259" key="2">
    <source>
        <dbReference type="Pfam" id="PF00078"/>
    </source>
</evidence>
<feature type="region of interest" description="Disordered" evidence="1">
    <location>
        <begin position="164"/>
        <end position="233"/>
    </location>
</feature>
<sequence length="233" mass="25892">MGLLRALMKCEDKDEQDPKSYRPIYLLSVIGKLFEKLIKLCLMNTLLAPGEVSDRQFGFMPERSTEDAVVELRRMVPASEKRHAVALLFDISEAFDNVWWPLVLESLKSRDCQRNVFGVMQSYFDNRKVSLLYGSPEVSRRATRGCPHGSVLGPATGKLLQAGKHVCGGAGRGGRRDRGRARGQRAGQRARSGRGADDGRRLEDRPTRCRGRARAQALVPADPRSTEGIPTRG</sequence>
<dbReference type="InterPro" id="IPR043502">
    <property type="entry name" value="DNA/RNA_pol_sf"/>
</dbReference>
<dbReference type="PaxDb" id="67767-A0A0J7NKZ7"/>
<dbReference type="InterPro" id="IPR000477">
    <property type="entry name" value="RT_dom"/>
</dbReference>
<dbReference type="OrthoDB" id="7697131at2759"/>
<dbReference type="AlphaFoldDB" id="A0A0J7NKZ7"/>
<feature type="compositionally biased region" description="Basic and acidic residues" evidence="1">
    <location>
        <begin position="194"/>
        <end position="207"/>
    </location>
</feature>
<dbReference type="PANTHER" id="PTHR19446">
    <property type="entry name" value="REVERSE TRANSCRIPTASES"/>
    <property type="match status" value="1"/>
</dbReference>
<name>A0A0J7NKZ7_LASNI</name>
<dbReference type="Pfam" id="PF00078">
    <property type="entry name" value="RVT_1"/>
    <property type="match status" value="1"/>
</dbReference>
<evidence type="ECO:0000313" key="4">
    <source>
        <dbReference type="Proteomes" id="UP000036403"/>
    </source>
</evidence>